<dbReference type="AlphaFoldDB" id="A0A2U1N7G4"/>
<protein>
    <submittedName>
        <fullName evidence="1">Uncharacterized protein</fullName>
    </submittedName>
</protein>
<dbReference type="OrthoDB" id="1699782at2759"/>
<dbReference type="STRING" id="35608.A0A2U1N7G4"/>
<proteinExistence type="predicted"/>
<evidence type="ECO:0000313" key="2">
    <source>
        <dbReference type="Proteomes" id="UP000245207"/>
    </source>
</evidence>
<gene>
    <name evidence="1" type="ORF">CTI12_AA301690</name>
</gene>
<reference evidence="1 2" key="1">
    <citation type="journal article" date="2018" name="Mol. Plant">
        <title>The genome of Artemisia annua provides insight into the evolution of Asteraceae family and artemisinin biosynthesis.</title>
        <authorList>
            <person name="Shen Q."/>
            <person name="Zhang L."/>
            <person name="Liao Z."/>
            <person name="Wang S."/>
            <person name="Yan T."/>
            <person name="Shi P."/>
            <person name="Liu M."/>
            <person name="Fu X."/>
            <person name="Pan Q."/>
            <person name="Wang Y."/>
            <person name="Lv Z."/>
            <person name="Lu X."/>
            <person name="Zhang F."/>
            <person name="Jiang W."/>
            <person name="Ma Y."/>
            <person name="Chen M."/>
            <person name="Hao X."/>
            <person name="Li L."/>
            <person name="Tang Y."/>
            <person name="Lv G."/>
            <person name="Zhou Y."/>
            <person name="Sun X."/>
            <person name="Brodelius P.E."/>
            <person name="Rose J.K.C."/>
            <person name="Tang K."/>
        </authorList>
    </citation>
    <scope>NUCLEOTIDE SEQUENCE [LARGE SCALE GENOMIC DNA]</scope>
    <source>
        <strain evidence="2">cv. Huhao1</strain>
        <tissue evidence="1">Leaf</tissue>
    </source>
</reference>
<keyword evidence="2" id="KW-1185">Reference proteome</keyword>
<name>A0A2U1N7G4_ARTAN</name>
<dbReference type="EMBL" id="PKPP01003437">
    <property type="protein sequence ID" value="PWA69439.1"/>
    <property type="molecule type" value="Genomic_DNA"/>
</dbReference>
<comment type="caution">
    <text evidence="1">The sequence shown here is derived from an EMBL/GenBank/DDBJ whole genome shotgun (WGS) entry which is preliminary data.</text>
</comment>
<evidence type="ECO:0000313" key="1">
    <source>
        <dbReference type="EMBL" id="PWA69439.1"/>
    </source>
</evidence>
<dbReference type="Proteomes" id="UP000245207">
    <property type="component" value="Unassembled WGS sequence"/>
</dbReference>
<accession>A0A2U1N7G4</accession>
<organism evidence="1 2">
    <name type="scientific">Artemisia annua</name>
    <name type="common">Sweet wormwood</name>
    <dbReference type="NCBI Taxonomy" id="35608"/>
    <lineage>
        <taxon>Eukaryota</taxon>
        <taxon>Viridiplantae</taxon>
        <taxon>Streptophyta</taxon>
        <taxon>Embryophyta</taxon>
        <taxon>Tracheophyta</taxon>
        <taxon>Spermatophyta</taxon>
        <taxon>Magnoliopsida</taxon>
        <taxon>eudicotyledons</taxon>
        <taxon>Gunneridae</taxon>
        <taxon>Pentapetalae</taxon>
        <taxon>asterids</taxon>
        <taxon>campanulids</taxon>
        <taxon>Asterales</taxon>
        <taxon>Asteraceae</taxon>
        <taxon>Asteroideae</taxon>
        <taxon>Anthemideae</taxon>
        <taxon>Artemisiinae</taxon>
        <taxon>Artemisia</taxon>
    </lineage>
</organism>
<sequence>MNNDGKKFVFDTDLTLEDLKALGEGFYSNTHTPFYPIPEDNDGDVKIVVGNNFDDTWIVLQQDGTGHLSNVDLHRGFCIDLSATCLR</sequence>